<evidence type="ECO:0000256" key="5">
    <source>
        <dbReference type="PIRSR" id="PIRSR601019-1"/>
    </source>
</evidence>
<keyword evidence="6" id="KW-0460">Magnesium</keyword>
<dbReference type="OrthoDB" id="5817230at2759"/>
<name>A0A9P6JNZ9_9AGAR</name>
<evidence type="ECO:0000256" key="1">
    <source>
        <dbReference type="ARBA" id="ARBA00022723"/>
    </source>
</evidence>
<comment type="caution">
    <text evidence="8">The sequence shown here is derived from an EMBL/GenBank/DDBJ whole genome shotgun (WGS) entry which is preliminary data.</text>
</comment>
<dbReference type="GO" id="GO:0005834">
    <property type="term" value="C:heterotrimeric G-protein complex"/>
    <property type="evidence" value="ECO:0007669"/>
    <property type="project" value="TreeGrafter"/>
</dbReference>
<feature type="binding site" evidence="6">
    <location>
        <position position="337"/>
    </location>
    <ligand>
        <name>Mg(2+)</name>
        <dbReference type="ChEBI" id="CHEBI:18420"/>
    </ligand>
</feature>
<dbReference type="PANTHER" id="PTHR10218">
    <property type="entry name" value="GTP-BINDING PROTEIN ALPHA SUBUNIT"/>
    <property type="match status" value="1"/>
</dbReference>
<feature type="region of interest" description="Disordered" evidence="7">
    <location>
        <begin position="128"/>
        <end position="157"/>
    </location>
</feature>
<dbReference type="GO" id="GO:0005737">
    <property type="term" value="C:cytoplasm"/>
    <property type="evidence" value="ECO:0007669"/>
    <property type="project" value="TreeGrafter"/>
</dbReference>
<dbReference type="GO" id="GO:0031683">
    <property type="term" value="F:G-protein beta/gamma-subunit complex binding"/>
    <property type="evidence" value="ECO:0007669"/>
    <property type="project" value="InterPro"/>
</dbReference>
<feature type="binding site" evidence="5">
    <location>
        <begin position="331"/>
        <end position="337"/>
    </location>
    <ligand>
        <name>GTP</name>
        <dbReference type="ChEBI" id="CHEBI:37565"/>
    </ligand>
</feature>
<dbReference type="SUPFAM" id="SSF52540">
    <property type="entry name" value="P-loop containing nucleoside triphosphate hydrolases"/>
    <property type="match status" value="1"/>
</dbReference>
<keyword evidence="2 5" id="KW-0547">Nucleotide-binding</keyword>
<dbReference type="GO" id="GO:0003924">
    <property type="term" value="F:GTPase activity"/>
    <property type="evidence" value="ECO:0007669"/>
    <property type="project" value="InterPro"/>
</dbReference>
<keyword evidence="1 6" id="KW-0479">Metal-binding</keyword>
<dbReference type="PANTHER" id="PTHR10218:SF360">
    <property type="entry name" value="GUANINE NUCLEOTIDE-BINDING PROTEIN SUBUNIT ALPHA HOMOLOG"/>
    <property type="match status" value="1"/>
</dbReference>
<dbReference type="FunFam" id="3.40.50.300:FF:000692">
    <property type="entry name" value="Guanine nucleotide-binding protein subunit alpha"/>
    <property type="match status" value="1"/>
</dbReference>
<evidence type="ECO:0000313" key="9">
    <source>
        <dbReference type="Proteomes" id="UP000807306"/>
    </source>
</evidence>
<evidence type="ECO:0000256" key="6">
    <source>
        <dbReference type="PIRSR" id="PIRSR601019-2"/>
    </source>
</evidence>
<keyword evidence="9" id="KW-1185">Reference proteome</keyword>
<evidence type="ECO:0000256" key="2">
    <source>
        <dbReference type="ARBA" id="ARBA00022741"/>
    </source>
</evidence>
<keyword evidence="4" id="KW-0807">Transducer</keyword>
<feature type="compositionally biased region" description="Low complexity" evidence="7">
    <location>
        <begin position="137"/>
        <end position="150"/>
    </location>
</feature>
<dbReference type="GO" id="GO:0001664">
    <property type="term" value="F:G protein-coupled receptor binding"/>
    <property type="evidence" value="ECO:0007669"/>
    <property type="project" value="TreeGrafter"/>
</dbReference>
<dbReference type="InterPro" id="IPR001019">
    <property type="entry name" value="Gprotein_alpha_su"/>
</dbReference>
<dbReference type="Pfam" id="PF00503">
    <property type="entry name" value="G-alpha"/>
    <property type="match status" value="1"/>
</dbReference>
<dbReference type="SMART" id="SM00275">
    <property type="entry name" value="G_alpha"/>
    <property type="match status" value="1"/>
</dbReference>
<evidence type="ECO:0000256" key="4">
    <source>
        <dbReference type="ARBA" id="ARBA00023224"/>
    </source>
</evidence>
<sequence length="522" mass="58669">MVSKVSALSGVETLLTAHDDPLTMSITPPATETLSEKTERLALEQHAKQISDQIDQDIERERERERKAAKCIKVLLLGQSESGKSTTLKNFQLLYDPKTFRSQRPSWRAVIQLNVVRSFHTILEAITRAQKHDREATSTSPSSPRRSPSPKIGPIQLSPELLETKARLDQLVDLEKSIVDRLTTAGGGSKNSDLATAALLLAPGPIDTTIANTQLNESPSSPTATLKKAPSREVAINSSIPWKEAFNKLLRASGERSSIESRDIIDFDDPEDPGHVLHACSKDMIQLWNDHTVRHLLEKQKVRLEQSSGFFLDSLDRITGERYTPTDDDILKARLKTLGVSEYRFKLKDPASSGSLRDWKVYDVGGHRSQRAAWVPYFDDMDAIIFLAPISCFDEVLEEDHKINRLEDTFKLWTSIVSNPLLKNTNIILFLNKVDILRTKLAGGVMLKDHVVSYGDRPNDVDNVTAYLRRKFAGIMQEKSSSPRVFYGHLTTVIDTSSTNKILANLRDMLMRQNLQQTNLLY</sequence>
<dbReference type="GO" id="GO:0007188">
    <property type="term" value="P:adenylate cyclase-modulating G protein-coupled receptor signaling pathway"/>
    <property type="evidence" value="ECO:0007669"/>
    <property type="project" value="TreeGrafter"/>
</dbReference>
<dbReference type="InterPro" id="IPR027417">
    <property type="entry name" value="P-loop_NTPase"/>
</dbReference>
<dbReference type="AlphaFoldDB" id="A0A9P6JNZ9"/>
<protein>
    <submittedName>
        <fullName evidence="8">Guanine nucleotide binding protein, alpha subunit</fullName>
    </submittedName>
</protein>
<organism evidence="8 9">
    <name type="scientific">Crepidotus variabilis</name>
    <dbReference type="NCBI Taxonomy" id="179855"/>
    <lineage>
        <taxon>Eukaryota</taxon>
        <taxon>Fungi</taxon>
        <taxon>Dikarya</taxon>
        <taxon>Basidiomycota</taxon>
        <taxon>Agaricomycotina</taxon>
        <taxon>Agaricomycetes</taxon>
        <taxon>Agaricomycetidae</taxon>
        <taxon>Agaricales</taxon>
        <taxon>Agaricineae</taxon>
        <taxon>Crepidotaceae</taxon>
        <taxon>Crepidotus</taxon>
    </lineage>
</organism>
<evidence type="ECO:0000256" key="7">
    <source>
        <dbReference type="SAM" id="MobiDB-lite"/>
    </source>
</evidence>
<keyword evidence="3 5" id="KW-0342">GTP-binding</keyword>
<evidence type="ECO:0000256" key="3">
    <source>
        <dbReference type="ARBA" id="ARBA00023134"/>
    </source>
</evidence>
<dbReference type="GO" id="GO:0046872">
    <property type="term" value="F:metal ion binding"/>
    <property type="evidence" value="ECO:0007669"/>
    <property type="project" value="UniProtKB-KW"/>
</dbReference>
<dbReference type="GO" id="GO:0005525">
    <property type="term" value="F:GTP binding"/>
    <property type="evidence" value="ECO:0007669"/>
    <property type="project" value="UniProtKB-KW"/>
</dbReference>
<dbReference type="Gene3D" id="3.40.50.300">
    <property type="entry name" value="P-loop containing nucleotide triphosphate hydrolases"/>
    <property type="match status" value="2"/>
</dbReference>
<dbReference type="EMBL" id="MU157859">
    <property type="protein sequence ID" value="KAF9527626.1"/>
    <property type="molecule type" value="Genomic_DNA"/>
</dbReference>
<accession>A0A9P6JNZ9</accession>
<dbReference type="Proteomes" id="UP000807306">
    <property type="component" value="Unassembled WGS sequence"/>
</dbReference>
<proteinExistence type="predicted"/>
<feature type="binding site" evidence="5">
    <location>
        <begin position="432"/>
        <end position="435"/>
    </location>
    <ligand>
        <name>GTP</name>
        <dbReference type="ChEBI" id="CHEBI:37565"/>
    </ligand>
</feature>
<dbReference type="SUPFAM" id="SSF47895">
    <property type="entry name" value="Transducin (alpha subunit), insertion domain"/>
    <property type="match status" value="1"/>
</dbReference>
<dbReference type="PROSITE" id="PS51882">
    <property type="entry name" value="G_ALPHA"/>
    <property type="match status" value="1"/>
</dbReference>
<evidence type="ECO:0000313" key="8">
    <source>
        <dbReference type="EMBL" id="KAF9527626.1"/>
    </source>
</evidence>
<dbReference type="InterPro" id="IPR011025">
    <property type="entry name" value="GproteinA_insert"/>
</dbReference>
<reference evidence="8" key="1">
    <citation type="submission" date="2020-11" db="EMBL/GenBank/DDBJ databases">
        <authorList>
            <consortium name="DOE Joint Genome Institute"/>
            <person name="Ahrendt S."/>
            <person name="Riley R."/>
            <person name="Andreopoulos W."/>
            <person name="Labutti K."/>
            <person name="Pangilinan J."/>
            <person name="Ruiz-Duenas F.J."/>
            <person name="Barrasa J.M."/>
            <person name="Sanchez-Garcia M."/>
            <person name="Camarero S."/>
            <person name="Miyauchi S."/>
            <person name="Serrano A."/>
            <person name="Linde D."/>
            <person name="Babiker R."/>
            <person name="Drula E."/>
            <person name="Ayuso-Fernandez I."/>
            <person name="Pacheco R."/>
            <person name="Padilla G."/>
            <person name="Ferreira P."/>
            <person name="Barriuso J."/>
            <person name="Kellner H."/>
            <person name="Castanera R."/>
            <person name="Alfaro M."/>
            <person name="Ramirez L."/>
            <person name="Pisabarro A.G."/>
            <person name="Kuo A."/>
            <person name="Tritt A."/>
            <person name="Lipzen A."/>
            <person name="He G."/>
            <person name="Yan M."/>
            <person name="Ng V."/>
            <person name="Cullen D."/>
            <person name="Martin F."/>
            <person name="Rosso M.-N."/>
            <person name="Henrissat B."/>
            <person name="Hibbett D."/>
            <person name="Martinez A.T."/>
            <person name="Grigoriev I.V."/>
        </authorList>
    </citation>
    <scope>NUCLEOTIDE SEQUENCE</scope>
    <source>
        <strain evidence="8">CBS 506.95</strain>
    </source>
</reference>
<gene>
    <name evidence="8" type="ORF">CPB83DRAFT_855739</name>
</gene>
<dbReference type="PRINTS" id="PR00318">
    <property type="entry name" value="GPROTEINA"/>
</dbReference>